<dbReference type="InterPro" id="IPR046358">
    <property type="entry name" value="Flagellin_C"/>
</dbReference>
<dbReference type="STRING" id="1280947.HY30_04760"/>
<comment type="similarity">
    <text evidence="1 3">Belongs to the bacterial flagellin family.</text>
</comment>
<evidence type="ECO:0000256" key="3">
    <source>
        <dbReference type="RuleBase" id="RU362073"/>
    </source>
</evidence>
<dbReference type="Pfam" id="PF00669">
    <property type="entry name" value="Flagellin_N"/>
    <property type="match status" value="1"/>
</dbReference>
<dbReference type="AlphaFoldDB" id="A0A062UMX4"/>
<proteinExistence type="inferred from homology"/>
<keyword evidence="2 3" id="KW-0975">Bacterial flagellum</keyword>
<feature type="domain" description="Flagellin N-terminal" evidence="4">
    <location>
        <begin position="3"/>
        <end position="128"/>
    </location>
</feature>
<protein>
    <recommendedName>
        <fullName evidence="3">Flagellin</fullName>
    </recommendedName>
</protein>
<dbReference type="GO" id="GO:0009288">
    <property type="term" value="C:bacterial-type flagellum"/>
    <property type="evidence" value="ECO:0007669"/>
    <property type="project" value="UniProtKB-SubCell"/>
</dbReference>
<dbReference type="PATRIC" id="fig|1280947.3.peg.2136"/>
<comment type="subcellular location">
    <subcellularLocation>
        <location evidence="3">Secreted</location>
    </subcellularLocation>
    <subcellularLocation>
        <location evidence="3">Bacterial flagellum</location>
    </subcellularLocation>
</comment>
<evidence type="ECO:0000259" key="4">
    <source>
        <dbReference type="Pfam" id="PF00669"/>
    </source>
</evidence>
<organism evidence="6 7">
    <name type="scientific">Hyphomonas chukchiensis</name>
    <dbReference type="NCBI Taxonomy" id="1280947"/>
    <lineage>
        <taxon>Bacteria</taxon>
        <taxon>Pseudomonadati</taxon>
        <taxon>Pseudomonadota</taxon>
        <taxon>Alphaproteobacteria</taxon>
        <taxon>Hyphomonadales</taxon>
        <taxon>Hyphomonadaceae</taxon>
        <taxon>Hyphomonas</taxon>
    </lineage>
</organism>
<dbReference type="Gene3D" id="1.20.1330.10">
    <property type="entry name" value="f41 fragment of flagellin, N-terminal domain"/>
    <property type="match status" value="2"/>
</dbReference>
<name>A0A062UMX4_9PROT</name>
<dbReference type="PANTHER" id="PTHR42792">
    <property type="entry name" value="FLAGELLIN"/>
    <property type="match status" value="1"/>
</dbReference>
<dbReference type="InterPro" id="IPR001492">
    <property type="entry name" value="Flagellin"/>
</dbReference>
<evidence type="ECO:0000259" key="5">
    <source>
        <dbReference type="Pfam" id="PF00700"/>
    </source>
</evidence>
<evidence type="ECO:0000256" key="2">
    <source>
        <dbReference type="ARBA" id="ARBA00023143"/>
    </source>
</evidence>
<evidence type="ECO:0000313" key="7">
    <source>
        <dbReference type="Proteomes" id="UP000027190"/>
    </source>
</evidence>
<accession>A0A062UMX4</accession>
<gene>
    <name evidence="6" type="ORF">HY30_04760</name>
</gene>
<feature type="domain" description="Flagellin C-terminal" evidence="5">
    <location>
        <begin position="320"/>
        <end position="403"/>
    </location>
</feature>
<keyword evidence="3" id="KW-0964">Secreted</keyword>
<dbReference type="Pfam" id="PF00700">
    <property type="entry name" value="Flagellin_C"/>
    <property type="match status" value="1"/>
</dbReference>
<reference evidence="6 7" key="1">
    <citation type="journal article" date="2014" name="Antonie Van Leeuwenhoek">
        <title>Hyphomonas beringensis sp. nov. and Hyphomonas chukchiensis sp. nov., isolated from surface seawater of the Bering Sea and Chukchi Sea.</title>
        <authorList>
            <person name="Li C."/>
            <person name="Lai Q."/>
            <person name="Li G."/>
            <person name="Dong C."/>
            <person name="Wang J."/>
            <person name="Liao Y."/>
            <person name="Shao Z."/>
        </authorList>
    </citation>
    <scope>NUCLEOTIDE SEQUENCE [LARGE SCALE GENOMIC DNA]</scope>
    <source>
        <strain evidence="6 7">BH-BN04-4</strain>
    </source>
</reference>
<evidence type="ECO:0000313" key="6">
    <source>
        <dbReference type="EMBL" id="KCZ57485.1"/>
    </source>
</evidence>
<dbReference type="eggNOG" id="COG1344">
    <property type="taxonomic scope" value="Bacteria"/>
</dbReference>
<comment type="function">
    <text evidence="3">Flagellin is the subunit protein which polymerizes to form the filaments of bacterial flagella.</text>
</comment>
<sequence>MVALDTLRNINKNLASVQNEISTGKKVSSAKDNAAIWAISTVMSTDVESFKTISDSLNLGSSTVGVARSAAEAVTENLQSIKNLIVSAQQSNVDRDKIQADIDELTKGIQTSVSGAQFNGLNLLDGSSSADVDFLASLDRSSSGTVSASYISVGRQDLSLSNSATAATFGTTANADQTIIDSGVNSGTATSAAAGGTLDIAIASVADGNSYRILLNDSATNNTLGQRTFEYVAGSSDSADSVAANLANQISTYLSATGETNYSVSRTDGTITIANASGAALAVTATATTGGTAGTSTGGLGNLATIDVTTDAGATAALTAIEGLLQTSIDAASALGSSQKRIENQGEFVNSLVDAMTTGIGGLTDADMEAASARLQALQVQQQLGVQALSIANSAPQQLLSLFR</sequence>
<dbReference type="PANTHER" id="PTHR42792:SF2">
    <property type="entry name" value="FLAGELLIN"/>
    <property type="match status" value="1"/>
</dbReference>
<dbReference type="SUPFAM" id="SSF64518">
    <property type="entry name" value="Phase 1 flagellin"/>
    <property type="match status" value="1"/>
</dbReference>
<dbReference type="GO" id="GO:0005198">
    <property type="term" value="F:structural molecule activity"/>
    <property type="evidence" value="ECO:0007669"/>
    <property type="project" value="UniProtKB-UniRule"/>
</dbReference>
<comment type="caution">
    <text evidence="6">The sequence shown here is derived from an EMBL/GenBank/DDBJ whole genome shotgun (WGS) entry which is preliminary data.</text>
</comment>
<keyword evidence="7" id="KW-1185">Reference proteome</keyword>
<dbReference type="GO" id="GO:0005576">
    <property type="term" value="C:extracellular region"/>
    <property type="evidence" value="ECO:0007669"/>
    <property type="project" value="UniProtKB-SubCell"/>
</dbReference>
<dbReference type="InterPro" id="IPR001029">
    <property type="entry name" value="Flagellin_N"/>
</dbReference>
<evidence type="ECO:0000256" key="1">
    <source>
        <dbReference type="ARBA" id="ARBA00005709"/>
    </source>
</evidence>
<dbReference type="PRINTS" id="PR00207">
    <property type="entry name" value="FLAGELLIN"/>
</dbReference>
<dbReference type="Proteomes" id="UP000027190">
    <property type="component" value="Unassembled WGS sequence"/>
</dbReference>
<dbReference type="EMBL" id="AWFG01000030">
    <property type="protein sequence ID" value="KCZ57485.1"/>
    <property type="molecule type" value="Genomic_DNA"/>
</dbReference>